<keyword evidence="3" id="KW-1185">Reference proteome</keyword>
<feature type="compositionally biased region" description="Polar residues" evidence="1">
    <location>
        <begin position="27"/>
        <end position="36"/>
    </location>
</feature>
<feature type="region of interest" description="Disordered" evidence="1">
    <location>
        <begin position="289"/>
        <end position="324"/>
    </location>
</feature>
<protein>
    <submittedName>
        <fullName evidence="2">Uncharacterized protein</fullName>
    </submittedName>
</protein>
<evidence type="ECO:0000313" key="2">
    <source>
        <dbReference type="EMBL" id="KAF5688877.1"/>
    </source>
</evidence>
<dbReference type="Proteomes" id="UP000572754">
    <property type="component" value="Unassembled WGS sequence"/>
</dbReference>
<gene>
    <name evidence="2" type="ORF">FCIRC_1686</name>
</gene>
<feature type="compositionally biased region" description="Basic and acidic residues" evidence="1">
    <location>
        <begin position="1"/>
        <end position="23"/>
    </location>
</feature>
<reference evidence="2 3" key="2">
    <citation type="submission" date="2020-05" db="EMBL/GenBank/DDBJ databases">
        <title>Identification and distribution of gene clusters putatively required for synthesis of sphingolipid metabolism inhibitors in phylogenetically diverse species of the filamentous fungus Fusarium.</title>
        <authorList>
            <person name="Kim H.-S."/>
            <person name="Busman M."/>
            <person name="Brown D.W."/>
            <person name="Divon H."/>
            <person name="Uhlig S."/>
            <person name="Proctor R.H."/>
        </authorList>
    </citation>
    <scope>NUCLEOTIDE SEQUENCE [LARGE SCALE GENOMIC DNA]</scope>
    <source>
        <strain evidence="2 3">NRRL 25331</strain>
    </source>
</reference>
<organism evidence="2 3">
    <name type="scientific">Fusarium circinatum</name>
    <name type="common">Pitch canker fungus</name>
    <name type="synonym">Gibberella circinata</name>
    <dbReference type="NCBI Taxonomy" id="48490"/>
    <lineage>
        <taxon>Eukaryota</taxon>
        <taxon>Fungi</taxon>
        <taxon>Dikarya</taxon>
        <taxon>Ascomycota</taxon>
        <taxon>Pezizomycotina</taxon>
        <taxon>Sordariomycetes</taxon>
        <taxon>Hypocreomycetidae</taxon>
        <taxon>Hypocreales</taxon>
        <taxon>Nectriaceae</taxon>
        <taxon>Fusarium</taxon>
        <taxon>Fusarium fujikuroi species complex</taxon>
    </lineage>
</organism>
<evidence type="ECO:0000256" key="1">
    <source>
        <dbReference type="SAM" id="MobiDB-lite"/>
    </source>
</evidence>
<evidence type="ECO:0000313" key="3">
    <source>
        <dbReference type="Proteomes" id="UP000572754"/>
    </source>
</evidence>
<feature type="region of interest" description="Disordered" evidence="1">
    <location>
        <begin position="1"/>
        <end position="48"/>
    </location>
</feature>
<dbReference type="AlphaFoldDB" id="A0A8H5X687"/>
<accession>A0A8H5X687</accession>
<reference evidence="3" key="1">
    <citation type="journal article" date="2020" name="BMC Genomics">
        <title>Correction to: Identification and distribution of gene clusters required for synthesis of sphingolipid metabolism inhibitors in diverse species of the filamentous fungus Fusarium.</title>
        <authorList>
            <person name="Kim H.S."/>
            <person name="Lohmar J.M."/>
            <person name="Busman M."/>
            <person name="Brown D.W."/>
            <person name="Naumann T.A."/>
            <person name="Divon H.H."/>
            <person name="Lysoe E."/>
            <person name="Uhlig S."/>
            <person name="Proctor R.H."/>
        </authorList>
    </citation>
    <scope>NUCLEOTIDE SEQUENCE [LARGE SCALE GENOMIC DNA]</scope>
    <source>
        <strain evidence="3">NRRL 25331</strain>
    </source>
</reference>
<sequence>MAGEKASDNKSTEKTTSEKKATEGENIQETSTNAETTDAYHSEGTSAEDEVVKLSVIRQHLSVEMPDLFFNVFSKEGLGLPSQYHYPSAFNWLQKIILKFHHKGDKADDDDECRRSLTTLQFSCRQEGDVEQDDAEPCTHRVMFDCAHSSELALKLPGALSAAGMEVSQDFLLRYKINGWIPPKCWRCTIQDHLDRWTIEARQITGYERLWAMCGPLHGMEEDDFGILTRAKKFTDKLEEKVTENARVLLRLLRQTPEPSHSEKDKDGGGIFGRDLEYYLNDLDYYVEVEDDEKGESDSTEEDEEDGRDGDYELPVLKVTPPTP</sequence>
<name>A0A8H5X687_FUSCI</name>
<dbReference type="EMBL" id="JAAQPE010000055">
    <property type="protein sequence ID" value="KAF5688877.1"/>
    <property type="molecule type" value="Genomic_DNA"/>
</dbReference>
<proteinExistence type="predicted"/>
<comment type="caution">
    <text evidence="2">The sequence shown here is derived from an EMBL/GenBank/DDBJ whole genome shotgun (WGS) entry which is preliminary data.</text>
</comment>
<feature type="compositionally biased region" description="Acidic residues" evidence="1">
    <location>
        <begin position="289"/>
        <end position="308"/>
    </location>
</feature>